<organism evidence="4 5">
    <name type="scientific">Caenorhabditis nigoni</name>
    <dbReference type="NCBI Taxonomy" id="1611254"/>
    <lineage>
        <taxon>Eukaryota</taxon>
        <taxon>Metazoa</taxon>
        <taxon>Ecdysozoa</taxon>
        <taxon>Nematoda</taxon>
        <taxon>Chromadorea</taxon>
        <taxon>Rhabditida</taxon>
        <taxon>Rhabditina</taxon>
        <taxon>Rhabditomorpha</taxon>
        <taxon>Rhabditoidea</taxon>
        <taxon>Rhabditidae</taxon>
        <taxon>Peloderinae</taxon>
        <taxon>Caenorhabditis</taxon>
    </lineage>
</organism>
<keyword evidence="2" id="KW-0812">Transmembrane</keyword>
<evidence type="ECO:0000313" key="4">
    <source>
        <dbReference type="EMBL" id="PIC12598.1"/>
    </source>
</evidence>
<evidence type="ECO:0000256" key="2">
    <source>
        <dbReference type="SAM" id="Phobius"/>
    </source>
</evidence>
<feature type="domain" description="DUF7040" evidence="3">
    <location>
        <begin position="71"/>
        <end position="106"/>
    </location>
</feature>
<protein>
    <recommendedName>
        <fullName evidence="3">DUF7040 domain-containing protein</fullName>
    </recommendedName>
</protein>
<reference evidence="5" key="1">
    <citation type="submission" date="2017-10" db="EMBL/GenBank/DDBJ databases">
        <title>Rapid genome shrinkage in a self-fertile nematode reveals novel sperm competition proteins.</title>
        <authorList>
            <person name="Yin D."/>
            <person name="Schwarz E.M."/>
            <person name="Thomas C.G."/>
            <person name="Felde R.L."/>
            <person name="Korf I.F."/>
            <person name="Cutter A.D."/>
            <person name="Schartner C.M."/>
            <person name="Ralston E.J."/>
            <person name="Meyer B.J."/>
            <person name="Haag E.S."/>
        </authorList>
    </citation>
    <scope>NUCLEOTIDE SEQUENCE [LARGE SCALE GENOMIC DNA]</scope>
    <source>
        <strain evidence="5">JU1422</strain>
    </source>
</reference>
<evidence type="ECO:0000313" key="5">
    <source>
        <dbReference type="Proteomes" id="UP000230233"/>
    </source>
</evidence>
<feature type="compositionally biased region" description="Polar residues" evidence="1">
    <location>
        <begin position="134"/>
        <end position="146"/>
    </location>
</feature>
<accession>A0A2G5SBX5</accession>
<sequence>MDDFRHILTALVSGIFGMGASPNIIHRSHRKYVTIFGMIRSVQPVQLGKWYQHEVHDNRRIKETQVVNGNVQFQVEFPFDHDVLESLENRSIIDWFQRTKGLKNDIWERWRFIQNTEACGDVQIRADHSRRGSGPSSKFLINNKNA</sequence>
<proteinExistence type="predicted"/>
<name>A0A2G5SBX5_9PELO</name>
<dbReference type="EMBL" id="PDUG01000021">
    <property type="protein sequence ID" value="PIC12598.1"/>
    <property type="molecule type" value="Genomic_DNA"/>
</dbReference>
<gene>
    <name evidence="4" type="ORF">B9Z55_028359</name>
</gene>
<keyword evidence="5" id="KW-1185">Reference proteome</keyword>
<keyword evidence="2" id="KW-0472">Membrane</keyword>
<evidence type="ECO:0000256" key="1">
    <source>
        <dbReference type="SAM" id="MobiDB-lite"/>
    </source>
</evidence>
<feature type="region of interest" description="Disordered" evidence="1">
    <location>
        <begin position="127"/>
        <end position="146"/>
    </location>
</feature>
<dbReference type="InterPro" id="IPR055468">
    <property type="entry name" value="DUF7040"/>
</dbReference>
<feature type="transmembrane region" description="Helical" evidence="2">
    <location>
        <begin position="6"/>
        <end position="25"/>
    </location>
</feature>
<dbReference type="OrthoDB" id="5894613at2759"/>
<comment type="caution">
    <text evidence="4">The sequence shown here is derived from an EMBL/GenBank/DDBJ whole genome shotgun (WGS) entry which is preliminary data.</text>
</comment>
<dbReference type="AlphaFoldDB" id="A0A2G5SBX5"/>
<evidence type="ECO:0000259" key="3">
    <source>
        <dbReference type="Pfam" id="PF23051"/>
    </source>
</evidence>
<dbReference type="Pfam" id="PF23051">
    <property type="entry name" value="DUF7040"/>
    <property type="match status" value="1"/>
</dbReference>
<dbReference type="Proteomes" id="UP000230233">
    <property type="component" value="Unassembled WGS sequence"/>
</dbReference>
<keyword evidence="2" id="KW-1133">Transmembrane helix</keyword>